<name>A0A844DB52_9BURK</name>
<dbReference type="Pfam" id="PF00196">
    <property type="entry name" value="GerE"/>
    <property type="match status" value="1"/>
</dbReference>
<reference evidence="6 7" key="1">
    <citation type="submission" date="2019-11" db="EMBL/GenBank/DDBJ databases">
        <title>Novel species isolated from a subtropical stream in China.</title>
        <authorList>
            <person name="Lu H."/>
        </authorList>
    </citation>
    <scope>NUCLEOTIDE SEQUENCE [LARGE SCALE GENOMIC DNA]</scope>
    <source>
        <strain evidence="6 7">FT26W</strain>
    </source>
</reference>
<dbReference type="PANTHER" id="PTHR43214">
    <property type="entry name" value="TWO-COMPONENT RESPONSE REGULATOR"/>
    <property type="match status" value="1"/>
</dbReference>
<organism evidence="6 7">
    <name type="scientific">Duganella aquatilis</name>
    <dbReference type="NCBI Taxonomy" id="2666082"/>
    <lineage>
        <taxon>Bacteria</taxon>
        <taxon>Pseudomonadati</taxon>
        <taxon>Pseudomonadota</taxon>
        <taxon>Betaproteobacteria</taxon>
        <taxon>Burkholderiales</taxon>
        <taxon>Oxalobacteraceae</taxon>
        <taxon>Telluria group</taxon>
        <taxon>Duganella</taxon>
    </lineage>
</organism>
<dbReference type="Pfam" id="PF00072">
    <property type="entry name" value="Response_reg"/>
    <property type="match status" value="1"/>
</dbReference>
<dbReference type="InterPro" id="IPR011006">
    <property type="entry name" value="CheY-like_superfamily"/>
</dbReference>
<dbReference type="Gene3D" id="3.40.50.2300">
    <property type="match status" value="1"/>
</dbReference>
<evidence type="ECO:0000313" key="6">
    <source>
        <dbReference type="EMBL" id="MRW84940.1"/>
    </source>
</evidence>
<feature type="domain" description="Response regulatory" evidence="5">
    <location>
        <begin position="7"/>
        <end position="123"/>
    </location>
</feature>
<evidence type="ECO:0000256" key="1">
    <source>
        <dbReference type="ARBA" id="ARBA00022553"/>
    </source>
</evidence>
<protein>
    <submittedName>
        <fullName evidence="6">Response regulator</fullName>
    </submittedName>
</protein>
<sequence>MGISSIRVLIADDHPMMRAGIAATLRAHAQVDIVAEAADGEEAVELYDRTRPDVALIDVQMPRMDGLEAISAIRGRHPDARLIVLSTYCGDARIAAALKAGAQSYLMKNVPGAELAATVREVHEGWHILPQTVRQSISSQYTGSGPSLRELDVLKLASSGKSNREIASALIISEATVKAHMSTLLMKLGASDRTHAVTLAAQRGFIDL</sequence>
<comment type="caution">
    <text evidence="6">The sequence shown here is derived from an EMBL/GenBank/DDBJ whole genome shotgun (WGS) entry which is preliminary data.</text>
</comment>
<evidence type="ECO:0000259" key="4">
    <source>
        <dbReference type="PROSITE" id="PS50043"/>
    </source>
</evidence>
<dbReference type="PRINTS" id="PR00038">
    <property type="entry name" value="HTHLUXR"/>
</dbReference>
<dbReference type="Proteomes" id="UP000439986">
    <property type="component" value="Unassembled WGS sequence"/>
</dbReference>
<proteinExistence type="predicted"/>
<accession>A0A844DB52</accession>
<dbReference type="AlphaFoldDB" id="A0A844DB52"/>
<dbReference type="GO" id="GO:0003677">
    <property type="term" value="F:DNA binding"/>
    <property type="evidence" value="ECO:0007669"/>
    <property type="project" value="UniProtKB-KW"/>
</dbReference>
<evidence type="ECO:0000256" key="2">
    <source>
        <dbReference type="ARBA" id="ARBA00023125"/>
    </source>
</evidence>
<keyword evidence="7" id="KW-1185">Reference proteome</keyword>
<feature type="modified residue" description="4-aspartylphosphate" evidence="3">
    <location>
        <position position="58"/>
    </location>
</feature>
<dbReference type="EMBL" id="WKJL01000008">
    <property type="protein sequence ID" value="MRW84940.1"/>
    <property type="molecule type" value="Genomic_DNA"/>
</dbReference>
<dbReference type="SMART" id="SM00448">
    <property type="entry name" value="REC"/>
    <property type="match status" value="1"/>
</dbReference>
<dbReference type="SUPFAM" id="SSF52172">
    <property type="entry name" value="CheY-like"/>
    <property type="match status" value="1"/>
</dbReference>
<dbReference type="PANTHER" id="PTHR43214:SF43">
    <property type="entry name" value="TWO-COMPONENT RESPONSE REGULATOR"/>
    <property type="match status" value="1"/>
</dbReference>
<evidence type="ECO:0000313" key="7">
    <source>
        <dbReference type="Proteomes" id="UP000439986"/>
    </source>
</evidence>
<gene>
    <name evidence="6" type="ORF">GJ698_12705</name>
</gene>
<evidence type="ECO:0000259" key="5">
    <source>
        <dbReference type="PROSITE" id="PS50110"/>
    </source>
</evidence>
<dbReference type="InterPro" id="IPR058245">
    <property type="entry name" value="NreC/VraR/RcsB-like_REC"/>
</dbReference>
<feature type="domain" description="HTH luxR-type" evidence="4">
    <location>
        <begin position="141"/>
        <end position="204"/>
    </location>
</feature>
<dbReference type="CDD" id="cd17535">
    <property type="entry name" value="REC_NarL-like"/>
    <property type="match status" value="1"/>
</dbReference>
<dbReference type="InterPro" id="IPR001789">
    <property type="entry name" value="Sig_transdc_resp-reg_receiver"/>
</dbReference>
<dbReference type="PROSITE" id="PS50110">
    <property type="entry name" value="RESPONSE_REGULATORY"/>
    <property type="match status" value="1"/>
</dbReference>
<keyword evidence="1 3" id="KW-0597">Phosphoprotein</keyword>
<dbReference type="InterPro" id="IPR000792">
    <property type="entry name" value="Tscrpt_reg_LuxR_C"/>
</dbReference>
<dbReference type="SUPFAM" id="SSF46894">
    <property type="entry name" value="C-terminal effector domain of the bipartite response regulators"/>
    <property type="match status" value="1"/>
</dbReference>
<dbReference type="InterPro" id="IPR016032">
    <property type="entry name" value="Sig_transdc_resp-reg_C-effctor"/>
</dbReference>
<dbReference type="GO" id="GO:0006355">
    <property type="term" value="P:regulation of DNA-templated transcription"/>
    <property type="evidence" value="ECO:0007669"/>
    <property type="project" value="InterPro"/>
</dbReference>
<dbReference type="GO" id="GO:0000160">
    <property type="term" value="P:phosphorelay signal transduction system"/>
    <property type="evidence" value="ECO:0007669"/>
    <property type="project" value="InterPro"/>
</dbReference>
<dbReference type="PROSITE" id="PS50043">
    <property type="entry name" value="HTH_LUXR_2"/>
    <property type="match status" value="1"/>
</dbReference>
<keyword evidence="2" id="KW-0238">DNA-binding</keyword>
<dbReference type="InterPro" id="IPR039420">
    <property type="entry name" value="WalR-like"/>
</dbReference>
<dbReference type="CDD" id="cd06170">
    <property type="entry name" value="LuxR_C_like"/>
    <property type="match status" value="1"/>
</dbReference>
<dbReference type="SMART" id="SM00421">
    <property type="entry name" value="HTH_LUXR"/>
    <property type="match status" value="1"/>
</dbReference>
<evidence type="ECO:0000256" key="3">
    <source>
        <dbReference type="PROSITE-ProRule" id="PRU00169"/>
    </source>
</evidence>